<gene>
    <name evidence="1" type="primary">cysJ_3</name>
    <name evidence="1" type="ORF">NCTC12120_03688</name>
</gene>
<evidence type="ECO:0000313" key="2">
    <source>
        <dbReference type="Proteomes" id="UP000251197"/>
    </source>
</evidence>
<dbReference type="EC" id="1.8.1.2" evidence="1"/>
<name>A0A2X2VDU1_9ENTR</name>
<dbReference type="InterPro" id="IPR023173">
    <property type="entry name" value="NADPH_Cyt_P450_Rdtase_alpha"/>
</dbReference>
<reference evidence="1 2" key="1">
    <citation type="submission" date="2018-06" db="EMBL/GenBank/DDBJ databases">
        <authorList>
            <consortium name="Pathogen Informatics"/>
            <person name="Doyle S."/>
        </authorList>
    </citation>
    <scope>NUCLEOTIDE SEQUENCE [LARGE SCALE GENOMIC DNA]</scope>
    <source>
        <strain evidence="1 2">NCTC12120</strain>
    </source>
</reference>
<dbReference type="AlphaFoldDB" id="A0A2X2VDU1"/>
<dbReference type="GO" id="GO:0004783">
    <property type="term" value="F:sulfite reductase (NADPH) activity"/>
    <property type="evidence" value="ECO:0007669"/>
    <property type="project" value="UniProtKB-EC"/>
</dbReference>
<keyword evidence="1" id="KW-0560">Oxidoreductase</keyword>
<dbReference type="EMBL" id="UAVU01000003">
    <property type="protein sequence ID" value="SQA99759.1"/>
    <property type="molecule type" value="Genomic_DNA"/>
</dbReference>
<dbReference type="SUPFAM" id="SSF63380">
    <property type="entry name" value="Riboflavin synthase domain-like"/>
    <property type="match status" value="1"/>
</dbReference>
<dbReference type="Proteomes" id="UP000251197">
    <property type="component" value="Unassembled WGS sequence"/>
</dbReference>
<proteinExistence type="predicted"/>
<dbReference type="Gene3D" id="1.20.990.10">
    <property type="entry name" value="NADPH-cytochrome p450 Reductase, Chain A, domain 3"/>
    <property type="match status" value="1"/>
</dbReference>
<dbReference type="InterPro" id="IPR017938">
    <property type="entry name" value="Riboflavin_synthase-like_b-brl"/>
</dbReference>
<evidence type="ECO:0000313" key="1">
    <source>
        <dbReference type="EMBL" id="SQA99759.1"/>
    </source>
</evidence>
<sequence length="58" mass="6224">MAILACAYRPGDALGVWYQNDPALVKELTDLLWLKGDESVTVDGKTLPLSEACSGTLN</sequence>
<accession>A0A2X2VDU1</accession>
<protein>
    <submittedName>
        <fullName evidence="1">Sulfite reductase [NADPH] flavoprotein alpha-component</fullName>
        <ecNumber evidence="1">1.8.1.2</ecNumber>
    </submittedName>
</protein>
<organism evidence="1 2">
    <name type="scientific">Cedecea neteri</name>
    <dbReference type="NCBI Taxonomy" id="158822"/>
    <lineage>
        <taxon>Bacteria</taxon>
        <taxon>Pseudomonadati</taxon>
        <taxon>Pseudomonadota</taxon>
        <taxon>Gammaproteobacteria</taxon>
        <taxon>Enterobacterales</taxon>
        <taxon>Enterobacteriaceae</taxon>
        <taxon>Cedecea</taxon>
    </lineage>
</organism>